<dbReference type="GO" id="GO:0016787">
    <property type="term" value="F:hydrolase activity"/>
    <property type="evidence" value="ECO:0007669"/>
    <property type="project" value="UniProtKB-KW"/>
</dbReference>
<sequence>MDEPSGRAVRCSSHLLDRRATSARLDGAGDGGHRGSPGRSRGLTWRHPGGADAPLRRGLGQPWLQQPVRLALRSDRRRFRSRSLMIASDVRLVDHHCHGLLFDALPADEFRLLATESDWLSIDGTETLDSPFGLGIRSRCAPLLGLPRHVSIADYLARRDELGAPEVNRRLMASTGTDVLILDTGFTASDVVSPSSMTVELGIGSAEIVRLERIAEELAPSTTASGFLADFREALQRASASAVGFKSVMAYRTGFDIPDSPFTAAEVEAAAAEWLTGTNPEVGYRLDHRVLLAHVVWEAVALAKPIQFHVGFGDSDVHLHLSDPTRLTGFFRATHASGASFMLLHCYPFIREAGSLAHIFPHVYLDVGLVSHYMGASAGFAVRESLEIAPFHKVLYSSDAYGLAEHYLVSATSWRSAISRIADEWLADDWLTTGEADRIVELVAAGNARRVYELGNHGLDDRVLEARRLDGSR</sequence>
<name>A0A4R9AQC6_9MICO</name>
<protein>
    <submittedName>
        <fullName evidence="3">Amidohydrolase</fullName>
    </submittedName>
</protein>
<gene>
    <name evidence="3" type="ORF">E3T47_03775</name>
</gene>
<dbReference type="SUPFAM" id="SSF51556">
    <property type="entry name" value="Metallo-dependent hydrolases"/>
    <property type="match status" value="1"/>
</dbReference>
<dbReference type="Pfam" id="PF04909">
    <property type="entry name" value="Amidohydro_2"/>
    <property type="match status" value="1"/>
</dbReference>
<reference evidence="3 4" key="1">
    <citation type="submission" date="2019-03" db="EMBL/GenBank/DDBJ databases">
        <title>Genomics of glacier-inhabiting Cryobacterium strains.</title>
        <authorList>
            <person name="Liu Q."/>
            <person name="Xin Y.-H."/>
        </authorList>
    </citation>
    <scope>NUCLEOTIDE SEQUENCE [LARGE SCALE GENOMIC DNA]</scope>
    <source>
        <strain evidence="3 4">Sr36</strain>
    </source>
</reference>
<organism evidence="3 4">
    <name type="scientific">Cryobacterium ruanii</name>
    <dbReference type="NCBI Taxonomy" id="1259197"/>
    <lineage>
        <taxon>Bacteria</taxon>
        <taxon>Bacillati</taxon>
        <taxon>Actinomycetota</taxon>
        <taxon>Actinomycetes</taxon>
        <taxon>Micrococcales</taxon>
        <taxon>Microbacteriaceae</taxon>
        <taxon>Cryobacterium</taxon>
    </lineage>
</organism>
<dbReference type="InterPro" id="IPR032466">
    <property type="entry name" value="Metal_Hydrolase"/>
</dbReference>
<dbReference type="PANTHER" id="PTHR43383">
    <property type="entry name" value="NODULIN 6"/>
    <property type="match status" value="1"/>
</dbReference>
<keyword evidence="4" id="KW-1185">Reference proteome</keyword>
<dbReference type="InterPro" id="IPR006680">
    <property type="entry name" value="Amidohydro-rel"/>
</dbReference>
<comment type="caution">
    <text evidence="3">The sequence shown here is derived from an EMBL/GenBank/DDBJ whole genome shotgun (WGS) entry which is preliminary data.</text>
</comment>
<keyword evidence="3" id="KW-0378">Hydrolase</keyword>
<feature type="region of interest" description="Disordered" evidence="1">
    <location>
        <begin position="21"/>
        <end position="51"/>
    </location>
</feature>
<dbReference type="EMBL" id="SOHK01000007">
    <property type="protein sequence ID" value="TFD67749.1"/>
    <property type="molecule type" value="Genomic_DNA"/>
</dbReference>
<evidence type="ECO:0000313" key="4">
    <source>
        <dbReference type="Proteomes" id="UP000298154"/>
    </source>
</evidence>
<evidence type="ECO:0000256" key="1">
    <source>
        <dbReference type="SAM" id="MobiDB-lite"/>
    </source>
</evidence>
<dbReference type="PANTHER" id="PTHR43383:SF2">
    <property type="entry name" value="AMIDOHYDROLASE 2 FAMILY PROTEIN"/>
    <property type="match status" value="1"/>
</dbReference>
<dbReference type="OrthoDB" id="8244441at2"/>
<dbReference type="AlphaFoldDB" id="A0A4R9AQC6"/>
<evidence type="ECO:0000259" key="2">
    <source>
        <dbReference type="Pfam" id="PF04909"/>
    </source>
</evidence>
<evidence type="ECO:0000313" key="3">
    <source>
        <dbReference type="EMBL" id="TFD67749.1"/>
    </source>
</evidence>
<feature type="domain" description="Amidohydrolase-related" evidence="2">
    <location>
        <begin position="263"/>
        <end position="454"/>
    </location>
</feature>
<dbReference type="Gene3D" id="3.20.20.140">
    <property type="entry name" value="Metal-dependent hydrolases"/>
    <property type="match status" value="1"/>
</dbReference>
<dbReference type="Proteomes" id="UP000298154">
    <property type="component" value="Unassembled WGS sequence"/>
</dbReference>
<accession>A0A4R9AQC6</accession>
<proteinExistence type="predicted"/>